<feature type="transmembrane region" description="Helical" evidence="6">
    <location>
        <begin position="243"/>
        <end position="270"/>
    </location>
</feature>
<evidence type="ECO:0000256" key="5">
    <source>
        <dbReference type="ARBA" id="ARBA00023136"/>
    </source>
</evidence>
<comment type="caution">
    <text evidence="7">The sequence shown here is derived from an EMBL/GenBank/DDBJ whole genome shotgun (WGS) entry which is preliminary data.</text>
</comment>
<comment type="subcellular location">
    <subcellularLocation>
        <location evidence="1">Membrane</location>
        <topology evidence="1">Multi-pass membrane protein</topology>
    </subcellularLocation>
</comment>
<reference evidence="7 8" key="1">
    <citation type="submission" date="2017-03" db="EMBL/GenBank/DDBJ databases">
        <title>Genome sequence of Clostridium hungatei DSM 14427.</title>
        <authorList>
            <person name="Poehlein A."/>
            <person name="Daniel R."/>
        </authorList>
    </citation>
    <scope>NUCLEOTIDE SEQUENCE [LARGE SCALE GENOMIC DNA]</scope>
    <source>
        <strain evidence="7 8">DSM 14427</strain>
    </source>
</reference>
<name>A0A1V4SI05_RUMHU</name>
<evidence type="ECO:0000256" key="6">
    <source>
        <dbReference type="SAM" id="Phobius"/>
    </source>
</evidence>
<evidence type="ECO:0000256" key="2">
    <source>
        <dbReference type="ARBA" id="ARBA00009773"/>
    </source>
</evidence>
<feature type="transmembrane region" description="Helical" evidence="6">
    <location>
        <begin position="12"/>
        <end position="28"/>
    </location>
</feature>
<dbReference type="RefSeq" id="WP_080064895.1">
    <property type="nucleotide sequence ID" value="NZ_MZGX01000016.1"/>
</dbReference>
<dbReference type="Proteomes" id="UP000191554">
    <property type="component" value="Unassembled WGS sequence"/>
</dbReference>
<dbReference type="InterPro" id="IPR014227">
    <property type="entry name" value="YtvI-like"/>
</dbReference>
<dbReference type="PANTHER" id="PTHR21716:SF68">
    <property type="entry name" value="TRANSPORT PROTEIN YTVI-RELATED"/>
    <property type="match status" value="1"/>
</dbReference>
<keyword evidence="4 6" id="KW-1133">Transmembrane helix</keyword>
<dbReference type="EMBL" id="MZGX01000016">
    <property type="protein sequence ID" value="OPX43528.1"/>
    <property type="molecule type" value="Genomic_DNA"/>
</dbReference>
<evidence type="ECO:0000313" key="7">
    <source>
        <dbReference type="EMBL" id="OPX43528.1"/>
    </source>
</evidence>
<evidence type="ECO:0000256" key="4">
    <source>
        <dbReference type="ARBA" id="ARBA00022989"/>
    </source>
</evidence>
<organism evidence="7 8">
    <name type="scientific">Ruminiclostridium hungatei</name>
    <name type="common">Clostridium hungatei</name>
    <dbReference type="NCBI Taxonomy" id="48256"/>
    <lineage>
        <taxon>Bacteria</taxon>
        <taxon>Bacillati</taxon>
        <taxon>Bacillota</taxon>
        <taxon>Clostridia</taxon>
        <taxon>Eubacteriales</taxon>
        <taxon>Oscillospiraceae</taxon>
        <taxon>Ruminiclostridium</taxon>
    </lineage>
</organism>
<proteinExistence type="inferred from homology"/>
<feature type="transmembrane region" description="Helical" evidence="6">
    <location>
        <begin position="317"/>
        <end position="339"/>
    </location>
</feature>
<gene>
    <name evidence="7" type="ORF">CLHUN_24640</name>
</gene>
<evidence type="ECO:0000256" key="1">
    <source>
        <dbReference type="ARBA" id="ARBA00004141"/>
    </source>
</evidence>
<dbReference type="GO" id="GO:0055085">
    <property type="term" value="P:transmembrane transport"/>
    <property type="evidence" value="ECO:0007669"/>
    <property type="project" value="TreeGrafter"/>
</dbReference>
<comment type="similarity">
    <text evidence="2">Belongs to the autoinducer-2 exporter (AI-2E) (TC 2.A.86) family.</text>
</comment>
<feature type="transmembrane region" description="Helical" evidence="6">
    <location>
        <begin position="277"/>
        <end position="297"/>
    </location>
</feature>
<feature type="transmembrane region" description="Helical" evidence="6">
    <location>
        <begin position="64"/>
        <end position="86"/>
    </location>
</feature>
<dbReference type="AlphaFoldDB" id="A0A1V4SI05"/>
<feature type="transmembrane region" description="Helical" evidence="6">
    <location>
        <begin position="214"/>
        <end position="237"/>
    </location>
</feature>
<evidence type="ECO:0000313" key="8">
    <source>
        <dbReference type="Proteomes" id="UP000191554"/>
    </source>
</evidence>
<dbReference type="GO" id="GO:0016020">
    <property type="term" value="C:membrane"/>
    <property type="evidence" value="ECO:0007669"/>
    <property type="project" value="UniProtKB-SubCell"/>
</dbReference>
<dbReference type="Pfam" id="PF01594">
    <property type="entry name" value="AI-2E_transport"/>
    <property type="match status" value="1"/>
</dbReference>
<dbReference type="STRING" id="48256.CLHUN_24640"/>
<dbReference type="InterPro" id="IPR002549">
    <property type="entry name" value="AI-2E-like"/>
</dbReference>
<evidence type="ECO:0000256" key="3">
    <source>
        <dbReference type="ARBA" id="ARBA00022692"/>
    </source>
</evidence>
<dbReference type="NCBIfam" id="TIGR02872">
    <property type="entry name" value="spore_ytvI"/>
    <property type="match status" value="1"/>
</dbReference>
<keyword evidence="5 6" id="KW-0472">Membrane</keyword>
<protein>
    <submittedName>
        <fullName evidence="7">Pheromone autoinducer 2 transporter</fullName>
    </submittedName>
</protein>
<feature type="transmembrane region" description="Helical" evidence="6">
    <location>
        <begin position="150"/>
        <end position="178"/>
    </location>
</feature>
<keyword evidence="3 6" id="KW-0812">Transmembrane</keyword>
<accession>A0A1V4SI05</accession>
<dbReference type="PANTHER" id="PTHR21716">
    <property type="entry name" value="TRANSMEMBRANE PROTEIN"/>
    <property type="match status" value="1"/>
</dbReference>
<sequence length="353" mass="39653">MSFWDKYQSSIKKVLLIIIIFTVIYVSIKYLLPFFAPFVIALFVSYINEPVIRLLEKIKIPRKVAACISLLFTMSVLVFVITLGIIKIYDELTALQDNINTYSNDISAQLNRLLLKFTTFYNALPVEVTGTVTTNLSTISSKLTSLITAIIQYAIGTVSSIPRVTVFAIVTILATYFISSDRKSISSFFYRQLPFSWRKRMTGMKKDTIKALIGYFRAILILMGFTFIEVSIGLFILDVKYAFLLALLVALSDAIPIVGTGVVMLPWILWNVFTGNMPLAFGLAIIYILGILIRQIMEPKIIGSQIGLHPLVTLFAMYIGLQFFSILGMFIGPISMIIVKNLQDAGALRLWND</sequence>
<keyword evidence="8" id="KW-1185">Reference proteome</keyword>
<dbReference type="OrthoDB" id="9774361at2"/>